<evidence type="ECO:0000313" key="3">
    <source>
        <dbReference type="Proteomes" id="UP000663829"/>
    </source>
</evidence>
<dbReference type="Proteomes" id="UP000681722">
    <property type="component" value="Unassembled WGS sequence"/>
</dbReference>
<proteinExistence type="predicted"/>
<keyword evidence="3" id="KW-1185">Reference proteome</keyword>
<dbReference type="Proteomes" id="UP000663829">
    <property type="component" value="Unassembled WGS sequence"/>
</dbReference>
<accession>A0A813QWG9</accession>
<sequence length="231" mass="27009">MLDKILKNKNSIFIDDDLTDLSWLVQWKEQTSFQDRNNFETKFLESKIKQKPLKYPNEETSQDYARKRFHYDQYSEQNENYYPPPPNNFHSNNYVCPSSLNSLGNNSSLEFTLLPTSSTTAITTPIVSSFFSPLSPPKSDENCFNDSYEPVQMTFDNQIQMHHSTVKNFELTKLNNNKCETYPDDIEQLLEIFKDEYNHILSSETDDTLKLLEHQSGYSSNGIENITNFYL</sequence>
<protein>
    <submittedName>
        <fullName evidence="1">Uncharacterized protein</fullName>
    </submittedName>
</protein>
<evidence type="ECO:0000313" key="2">
    <source>
        <dbReference type="EMBL" id="CAF3556496.1"/>
    </source>
</evidence>
<dbReference type="EMBL" id="CAJNOQ010000220">
    <property type="protein sequence ID" value="CAF0774069.1"/>
    <property type="molecule type" value="Genomic_DNA"/>
</dbReference>
<gene>
    <name evidence="1" type="ORF">GPM918_LOCUS2093</name>
    <name evidence="2" type="ORF">SRO942_LOCUS2093</name>
</gene>
<dbReference type="AlphaFoldDB" id="A0A813QWG9"/>
<reference evidence="1" key="1">
    <citation type="submission" date="2021-02" db="EMBL/GenBank/DDBJ databases">
        <authorList>
            <person name="Nowell W R."/>
        </authorList>
    </citation>
    <scope>NUCLEOTIDE SEQUENCE</scope>
</reference>
<organism evidence="1 3">
    <name type="scientific">Didymodactylos carnosus</name>
    <dbReference type="NCBI Taxonomy" id="1234261"/>
    <lineage>
        <taxon>Eukaryota</taxon>
        <taxon>Metazoa</taxon>
        <taxon>Spiralia</taxon>
        <taxon>Gnathifera</taxon>
        <taxon>Rotifera</taxon>
        <taxon>Eurotatoria</taxon>
        <taxon>Bdelloidea</taxon>
        <taxon>Philodinida</taxon>
        <taxon>Philodinidae</taxon>
        <taxon>Didymodactylos</taxon>
    </lineage>
</organism>
<evidence type="ECO:0000313" key="1">
    <source>
        <dbReference type="EMBL" id="CAF0774069.1"/>
    </source>
</evidence>
<dbReference type="EMBL" id="CAJOBC010000220">
    <property type="protein sequence ID" value="CAF3556496.1"/>
    <property type="molecule type" value="Genomic_DNA"/>
</dbReference>
<name>A0A813QWG9_9BILA</name>
<comment type="caution">
    <text evidence="1">The sequence shown here is derived from an EMBL/GenBank/DDBJ whole genome shotgun (WGS) entry which is preliminary data.</text>
</comment>